<feature type="domain" description="UBA" evidence="18">
    <location>
        <begin position="641"/>
        <end position="682"/>
    </location>
</feature>
<feature type="domain" description="UBP-type" evidence="20">
    <location>
        <begin position="190"/>
        <end position="306"/>
    </location>
</feature>
<evidence type="ECO:0000259" key="18">
    <source>
        <dbReference type="PROSITE" id="PS50030"/>
    </source>
</evidence>
<feature type="binding site" evidence="14">
    <location>
        <position position="214"/>
    </location>
    <ligand>
        <name>Zn(2+)</name>
        <dbReference type="ChEBI" id="CHEBI:29105"/>
    </ligand>
</feature>
<dbReference type="Gene3D" id="1.10.8.10">
    <property type="entry name" value="DNA helicase RuvA subunit, C-terminal domain"/>
    <property type="match status" value="1"/>
</dbReference>
<keyword evidence="10 11" id="KW-0862">Zinc</keyword>
<feature type="domain" description="UBA" evidence="18">
    <location>
        <begin position="694"/>
        <end position="738"/>
    </location>
</feature>
<dbReference type="OrthoDB" id="361536at2759"/>
<feature type="domain" description="USP" evidence="19">
    <location>
        <begin position="345"/>
        <end position="807"/>
    </location>
</feature>
<feature type="compositionally biased region" description="Polar residues" evidence="17">
    <location>
        <begin position="84"/>
        <end position="94"/>
    </location>
</feature>
<accession>A0A2H6K9Y4</accession>
<dbReference type="EC" id="3.4.19.12" evidence="11 16"/>
<dbReference type="PROSITE" id="PS00972">
    <property type="entry name" value="USP_1"/>
    <property type="match status" value="1"/>
</dbReference>
<feature type="active site" description="Proton acceptor" evidence="12">
    <location>
        <position position="769"/>
    </location>
</feature>
<dbReference type="GO" id="GO:0008270">
    <property type="term" value="F:zinc ion binding"/>
    <property type="evidence" value="ECO:0007669"/>
    <property type="project" value="UniProtKB-UniRule"/>
</dbReference>
<keyword evidence="4 11" id="KW-0479">Metal-binding</keyword>
<feature type="binding site" evidence="14">
    <location>
        <position position="217"/>
    </location>
    <ligand>
        <name>Zn(2+)</name>
        <dbReference type="ChEBI" id="CHEBI:29105"/>
    </ligand>
</feature>
<evidence type="ECO:0000256" key="3">
    <source>
        <dbReference type="ARBA" id="ARBA00022670"/>
    </source>
</evidence>
<evidence type="ECO:0000256" key="8">
    <source>
        <dbReference type="ARBA" id="ARBA00022801"/>
    </source>
</evidence>
<dbReference type="PROSITE" id="PS50235">
    <property type="entry name" value="USP_3"/>
    <property type="match status" value="1"/>
</dbReference>
<dbReference type="InterPro" id="IPR041432">
    <property type="entry name" value="UBP13_Znf-UBP_var"/>
</dbReference>
<keyword evidence="9 11" id="KW-0788">Thiol protease</keyword>
<evidence type="ECO:0000313" key="21">
    <source>
        <dbReference type="EMBL" id="GBE59795.1"/>
    </source>
</evidence>
<dbReference type="PROSITE" id="PS50271">
    <property type="entry name" value="ZF_UBP"/>
    <property type="match status" value="1"/>
</dbReference>
<keyword evidence="22" id="KW-1185">Reference proteome</keyword>
<dbReference type="GO" id="GO:0006508">
    <property type="term" value="P:proteolysis"/>
    <property type="evidence" value="ECO:0007669"/>
    <property type="project" value="UniProtKB-KW"/>
</dbReference>
<gene>
    <name evidence="21" type="ORF">BOVATA_012880</name>
</gene>
<evidence type="ECO:0000256" key="17">
    <source>
        <dbReference type="SAM" id="MobiDB-lite"/>
    </source>
</evidence>
<dbReference type="SMART" id="SM00290">
    <property type="entry name" value="ZnF_UBP"/>
    <property type="match status" value="1"/>
</dbReference>
<keyword evidence="5" id="KW-0677">Repeat</keyword>
<dbReference type="EMBL" id="BDSA01000001">
    <property type="protein sequence ID" value="GBE59795.1"/>
    <property type="molecule type" value="Genomic_DNA"/>
</dbReference>
<evidence type="ECO:0000256" key="4">
    <source>
        <dbReference type="ARBA" id="ARBA00022723"/>
    </source>
</evidence>
<comment type="similarity">
    <text evidence="2 11 16">Belongs to the peptidase C19 family.</text>
</comment>
<dbReference type="Pfam" id="PF00443">
    <property type="entry name" value="UCH"/>
    <property type="match status" value="1"/>
</dbReference>
<dbReference type="Proteomes" id="UP000236319">
    <property type="component" value="Unassembled WGS sequence"/>
</dbReference>
<evidence type="ECO:0000256" key="15">
    <source>
        <dbReference type="PROSITE-ProRule" id="PRU00502"/>
    </source>
</evidence>
<dbReference type="SMART" id="SM00165">
    <property type="entry name" value="UBA"/>
    <property type="match status" value="2"/>
</dbReference>
<reference evidence="21 22" key="1">
    <citation type="journal article" date="2017" name="BMC Genomics">
        <title>Whole-genome assembly of Babesia ovata and comparative genomics between closely related pathogens.</title>
        <authorList>
            <person name="Yamagishi J."/>
            <person name="Asada M."/>
            <person name="Hakimi H."/>
            <person name="Tanaka T.Q."/>
            <person name="Sugimoto C."/>
            <person name="Kawazu S."/>
        </authorList>
    </citation>
    <scope>NUCLEOTIDE SEQUENCE [LARGE SCALE GENOMIC DNA]</scope>
    <source>
        <strain evidence="21 22">Miyake</strain>
    </source>
</reference>
<dbReference type="Gene3D" id="3.90.70.10">
    <property type="entry name" value="Cysteine proteinases"/>
    <property type="match status" value="1"/>
</dbReference>
<evidence type="ECO:0000256" key="2">
    <source>
        <dbReference type="ARBA" id="ARBA00009085"/>
    </source>
</evidence>
<evidence type="ECO:0000256" key="11">
    <source>
        <dbReference type="PIRNR" id="PIRNR016308"/>
    </source>
</evidence>
<dbReference type="Pfam" id="PF02148">
    <property type="entry name" value="zf-UBP"/>
    <property type="match status" value="1"/>
</dbReference>
<feature type="binding site" evidence="13">
    <location>
        <position position="280"/>
    </location>
    <ligand>
        <name>substrate</name>
    </ligand>
</feature>
<comment type="caution">
    <text evidence="21">The sequence shown here is derived from an EMBL/GenBank/DDBJ whole genome shotgun (WGS) entry which is preliminary data.</text>
</comment>
<dbReference type="PIRSF" id="PIRSF016308">
    <property type="entry name" value="UBP"/>
    <property type="match status" value="1"/>
</dbReference>
<dbReference type="Pfam" id="PF17807">
    <property type="entry name" value="zf-UBP_var"/>
    <property type="match status" value="1"/>
</dbReference>
<evidence type="ECO:0000256" key="7">
    <source>
        <dbReference type="ARBA" id="ARBA00022786"/>
    </source>
</evidence>
<dbReference type="GeneID" id="39873565"/>
<evidence type="ECO:0000256" key="16">
    <source>
        <dbReference type="RuleBase" id="RU366025"/>
    </source>
</evidence>
<dbReference type="InterPro" id="IPR018200">
    <property type="entry name" value="USP_CS"/>
</dbReference>
<feature type="binding site" evidence="13">
    <location>
        <position position="224"/>
    </location>
    <ligand>
        <name>substrate</name>
    </ligand>
</feature>
<comment type="catalytic activity">
    <reaction evidence="1 11 16">
        <text>Thiol-dependent hydrolysis of ester, thioester, amide, peptide and isopeptide bonds formed by the C-terminal Gly of ubiquitin (a 76-residue protein attached to proteins as an intracellular targeting signal).</text>
        <dbReference type="EC" id="3.4.19.12"/>
    </reaction>
</comment>
<keyword evidence="7 11" id="KW-0833">Ubl conjugation pathway</keyword>
<keyword evidence="8 11" id="KW-0378">Hydrolase</keyword>
<evidence type="ECO:0000259" key="19">
    <source>
        <dbReference type="PROSITE" id="PS50235"/>
    </source>
</evidence>
<feature type="binding site" evidence="13">
    <location>
        <position position="287"/>
    </location>
    <ligand>
        <name>substrate</name>
    </ligand>
</feature>
<dbReference type="InterPro" id="IPR050185">
    <property type="entry name" value="Ub_carboxyl-term_hydrolase"/>
</dbReference>
<dbReference type="PROSITE" id="PS00973">
    <property type="entry name" value="USP_2"/>
    <property type="match status" value="1"/>
</dbReference>
<proteinExistence type="inferred from homology"/>
<dbReference type="InterPro" id="IPR028889">
    <property type="entry name" value="USP"/>
</dbReference>
<feature type="binding site" evidence="13">
    <location>
        <begin position="236"/>
        <end position="239"/>
    </location>
    <ligand>
        <name>substrate</name>
    </ligand>
</feature>
<dbReference type="InterPro" id="IPR038765">
    <property type="entry name" value="Papain-like_cys_pep_sf"/>
</dbReference>
<feature type="region of interest" description="Disordered" evidence="17">
    <location>
        <begin position="81"/>
        <end position="100"/>
    </location>
</feature>
<evidence type="ECO:0000256" key="1">
    <source>
        <dbReference type="ARBA" id="ARBA00000707"/>
    </source>
</evidence>
<keyword evidence="3 11" id="KW-0645">Protease</keyword>
<dbReference type="GO" id="GO:0004843">
    <property type="term" value="F:cysteine-type deubiquitinase activity"/>
    <property type="evidence" value="ECO:0007669"/>
    <property type="project" value="UniProtKB-UniRule"/>
</dbReference>
<dbReference type="InterPro" id="IPR016652">
    <property type="entry name" value="Ubiquitinyl_hydrolase"/>
</dbReference>
<evidence type="ECO:0000256" key="9">
    <source>
        <dbReference type="ARBA" id="ARBA00022807"/>
    </source>
</evidence>
<dbReference type="GO" id="GO:0016579">
    <property type="term" value="P:protein deubiquitination"/>
    <property type="evidence" value="ECO:0007669"/>
    <property type="project" value="InterPro"/>
</dbReference>
<dbReference type="PANTHER" id="PTHR21646">
    <property type="entry name" value="UBIQUITIN CARBOXYL-TERMINAL HYDROLASE"/>
    <property type="match status" value="1"/>
</dbReference>
<dbReference type="AlphaFoldDB" id="A0A2H6K9Y4"/>
<organism evidence="21 22">
    <name type="scientific">Babesia ovata</name>
    <dbReference type="NCBI Taxonomy" id="189622"/>
    <lineage>
        <taxon>Eukaryota</taxon>
        <taxon>Sar</taxon>
        <taxon>Alveolata</taxon>
        <taxon>Apicomplexa</taxon>
        <taxon>Aconoidasida</taxon>
        <taxon>Piroplasmida</taxon>
        <taxon>Babesiidae</taxon>
        <taxon>Babesia</taxon>
    </lineage>
</organism>
<evidence type="ECO:0000256" key="10">
    <source>
        <dbReference type="ARBA" id="ARBA00022833"/>
    </source>
</evidence>
<dbReference type="InterPro" id="IPR015940">
    <property type="entry name" value="UBA"/>
</dbReference>
<dbReference type="InterPro" id="IPR001607">
    <property type="entry name" value="Znf_UBP"/>
</dbReference>
<sequence length="819" mass="91600">MTPSERIEQLAQGLSLKSPRKNAAVHKAECLYSTDTEKSPDGLYINLKTFESFGKELLRFDKNAKGALYLHVVRRLVPRKPGATTENDSSSNGEARNHAESGDCIDANAANSIDAEAVYVAVDSELMAFSFKQLKTCDEVVDYRVYAPCIQMSIPLEEAPDNVAAVCQAIIDHSGFNFSSDDFVWKDYVTESKYAKHLIQVEAPPKINYEDLQCERCGAKTNLWLNLSDGYIGCGRKNFDTGGCSDGDEGAAIQHYQATGGVFPLAVKIGTITANSGDVYSYAPDEDTPVIDPYLAQHLAHFGIDVKQLKETEKSTLQLEIEKNAKHDWSEMNSESHVVYGPGLVGLDNLGNSCYLNSAMQMLASVPEVASYFSEHYDSIATNVPDTTKPCDDVLMQFAKTVKAMTTNRVVDQQLELIRRYRTACENERVDFIEPEQYKNFAVRPSMLKYAIGINNRSFSTNDQQDAEEFFSYFLNFLADMEPEIKRRTKMPCKIKKMFFFQYRQYIVCEALNKITYNDNEMHMVCLPLISGGMSQEDIDPEQPINILDCFKYWEQEQEIDYLDKGEHHTGVITNALLTLPTYLVVKLNRFYFKADGTSEKITNSVVIPPEGITLETQGEKPRGSYIVECNTREVKKAKKQMNPELMQSLMAMGFSEKLCRLAGEHADSHNVDACVNWILANMDTISQDTATGENDASELAVNASVLMDLGYSLEQANKAAERFGSDVAAAVDWLATADLTVQATVKDVGKYQLLSVISHVGSKINTGHYVCHVNKNGQWYTFNDSKVLKYDMPSTGNGYLYLFRRTDDDKDASSVMTA</sequence>
<evidence type="ECO:0000256" key="13">
    <source>
        <dbReference type="PIRSR" id="PIRSR016308-2"/>
    </source>
</evidence>
<dbReference type="SUPFAM" id="SSF57850">
    <property type="entry name" value="RING/U-box"/>
    <property type="match status" value="1"/>
</dbReference>
<dbReference type="VEuPathDB" id="PiroplasmaDB:BOVATA_012880"/>
<feature type="binding site" evidence="13">
    <location>
        <position position="282"/>
    </location>
    <ligand>
        <name>substrate</name>
    </ligand>
</feature>
<evidence type="ECO:0000256" key="6">
    <source>
        <dbReference type="ARBA" id="ARBA00022771"/>
    </source>
</evidence>
<dbReference type="PROSITE" id="PS50030">
    <property type="entry name" value="UBA"/>
    <property type="match status" value="2"/>
</dbReference>
<dbReference type="RefSeq" id="XP_028866038.1">
    <property type="nucleotide sequence ID" value="XM_029010205.1"/>
</dbReference>
<feature type="binding site" evidence="14">
    <location>
        <position position="234"/>
    </location>
    <ligand>
        <name>Zn(2+)</name>
        <dbReference type="ChEBI" id="CHEBI:29105"/>
    </ligand>
</feature>
<protein>
    <recommendedName>
        <fullName evidence="11 16">Ubiquitin carboxyl-terminal hydrolase</fullName>
        <ecNumber evidence="11 16">3.4.19.12</ecNumber>
    </recommendedName>
</protein>
<evidence type="ECO:0000313" key="22">
    <source>
        <dbReference type="Proteomes" id="UP000236319"/>
    </source>
</evidence>
<evidence type="ECO:0000256" key="5">
    <source>
        <dbReference type="ARBA" id="ARBA00022737"/>
    </source>
</evidence>
<evidence type="ECO:0000256" key="12">
    <source>
        <dbReference type="PIRSR" id="PIRSR016308-1"/>
    </source>
</evidence>
<name>A0A2H6K9Y4_9APIC</name>
<dbReference type="PANTHER" id="PTHR21646:SF10">
    <property type="entry name" value="UBIQUITIN CARBOXYL-TERMINAL HYDROLASE 14"/>
    <property type="match status" value="1"/>
</dbReference>
<evidence type="ECO:0000256" key="14">
    <source>
        <dbReference type="PIRSR" id="PIRSR016308-3"/>
    </source>
</evidence>
<dbReference type="SUPFAM" id="SSF54001">
    <property type="entry name" value="Cysteine proteinases"/>
    <property type="match status" value="1"/>
</dbReference>
<feature type="active site" description="Nucleophile" evidence="12">
    <location>
        <position position="354"/>
    </location>
</feature>
<dbReference type="InterPro" id="IPR013083">
    <property type="entry name" value="Znf_RING/FYVE/PHD"/>
</dbReference>
<evidence type="ECO:0000259" key="20">
    <source>
        <dbReference type="PROSITE" id="PS50271"/>
    </source>
</evidence>
<dbReference type="InterPro" id="IPR001394">
    <property type="entry name" value="Peptidase_C19_UCH"/>
</dbReference>
<dbReference type="Gene3D" id="3.30.40.10">
    <property type="entry name" value="Zinc/RING finger domain, C3HC4 (zinc finger)"/>
    <property type="match status" value="2"/>
</dbReference>
<keyword evidence="6 15" id="KW-0863">Zinc-finger</keyword>